<reference evidence="1" key="1">
    <citation type="submission" date="2020-12" db="EMBL/GenBank/DDBJ databases">
        <authorList>
            <person name="Iha C."/>
        </authorList>
    </citation>
    <scope>NUCLEOTIDE SEQUENCE</scope>
</reference>
<proteinExistence type="predicted"/>
<accession>A0A8S1J1R5</accession>
<evidence type="ECO:0000313" key="1">
    <source>
        <dbReference type="EMBL" id="CAD7701463.1"/>
    </source>
</evidence>
<gene>
    <name evidence="1" type="ORF">OSTQU699_LOCUS6822</name>
</gene>
<name>A0A8S1J1R5_9CHLO</name>
<sequence>MEWGLLKEKMAPFVLYVRLKGSHCVRRYNERCVTGKRIGFLLGCGAGKYRGPRSHHFGRTVAFEGYDELVAAGEDSTTNGAEWCCVVVQLVLLHLAFARQVCGLDTSPSCASWPAGILSGQHRTCLQGIVRQQLECMTPQ</sequence>
<dbReference type="EMBL" id="CAJHUC010001545">
    <property type="protein sequence ID" value="CAD7701463.1"/>
    <property type="molecule type" value="Genomic_DNA"/>
</dbReference>
<evidence type="ECO:0000313" key="2">
    <source>
        <dbReference type="Proteomes" id="UP000708148"/>
    </source>
</evidence>
<keyword evidence="2" id="KW-1185">Reference proteome</keyword>
<protein>
    <submittedName>
        <fullName evidence="1">Uncharacterized protein</fullName>
    </submittedName>
</protein>
<dbReference type="AlphaFoldDB" id="A0A8S1J1R5"/>
<dbReference type="Proteomes" id="UP000708148">
    <property type="component" value="Unassembled WGS sequence"/>
</dbReference>
<organism evidence="1 2">
    <name type="scientific">Ostreobium quekettii</name>
    <dbReference type="NCBI Taxonomy" id="121088"/>
    <lineage>
        <taxon>Eukaryota</taxon>
        <taxon>Viridiplantae</taxon>
        <taxon>Chlorophyta</taxon>
        <taxon>core chlorophytes</taxon>
        <taxon>Ulvophyceae</taxon>
        <taxon>TCBD clade</taxon>
        <taxon>Bryopsidales</taxon>
        <taxon>Ostreobineae</taxon>
        <taxon>Ostreobiaceae</taxon>
        <taxon>Ostreobium</taxon>
    </lineage>
</organism>
<comment type="caution">
    <text evidence="1">The sequence shown here is derived from an EMBL/GenBank/DDBJ whole genome shotgun (WGS) entry which is preliminary data.</text>
</comment>